<comment type="caution">
    <text evidence="6">The sequence shown here is derived from an EMBL/GenBank/DDBJ whole genome shotgun (WGS) entry which is preliminary data.</text>
</comment>
<evidence type="ECO:0000256" key="2">
    <source>
        <dbReference type="ARBA" id="ARBA00023277"/>
    </source>
</evidence>
<evidence type="ECO:0000313" key="6">
    <source>
        <dbReference type="EMBL" id="OHA64987.1"/>
    </source>
</evidence>
<dbReference type="AlphaFoldDB" id="A0A1G2QX19"/>
<keyword evidence="4" id="KW-0812">Transmembrane</keyword>
<evidence type="ECO:0000256" key="4">
    <source>
        <dbReference type="SAM" id="Phobius"/>
    </source>
</evidence>
<accession>A0A1G2QX19</accession>
<feature type="transmembrane region" description="Helical" evidence="4">
    <location>
        <begin position="7"/>
        <end position="25"/>
    </location>
</feature>
<evidence type="ECO:0000259" key="5">
    <source>
        <dbReference type="Pfam" id="PF00331"/>
    </source>
</evidence>
<keyword evidence="4" id="KW-1133">Transmembrane helix</keyword>
<protein>
    <recommendedName>
        <fullName evidence="5">GH10 domain-containing protein</fullName>
    </recommendedName>
</protein>
<keyword evidence="3" id="KW-0624">Polysaccharide degradation</keyword>
<dbReference type="SUPFAM" id="SSF51445">
    <property type="entry name" value="(Trans)glycosidases"/>
    <property type="match status" value="1"/>
</dbReference>
<dbReference type="GO" id="GO:0000272">
    <property type="term" value="P:polysaccharide catabolic process"/>
    <property type="evidence" value="ECO:0007669"/>
    <property type="project" value="UniProtKB-KW"/>
</dbReference>
<dbReference type="InterPro" id="IPR017853">
    <property type="entry name" value="GH"/>
</dbReference>
<dbReference type="Gene3D" id="3.20.20.80">
    <property type="entry name" value="Glycosidases"/>
    <property type="match status" value="1"/>
</dbReference>
<sequence>MKKVFRFLLFGVAAALGIFSLYLFVGSIPQAKEITWGVNFSKKHAVALGLDWKAVYAAFLDDLQVRRLKVSLDWNDLEPAQGEFSFADADWQVAEAEKRNAQLLLVVGMKTMRWPECHIPEWAKGLTKREQQEEVLKLLETVARRYKDSPALYAWQVENEPLFPFGDCPWRDPRFLKKEVALVKALDPNHPVVISDSGELSLWIQAGRIGDIVGTTMYRKVWFHEISRYVEYPLPPVFYARKAAYIRGLFGKEVMVGELQAEPWGPGKLLYNTTVEEQDRAFDIAQFRKNIAYAKRTGLSEFYLWGAEWWYWRDKFANDATFWQEAQKLFYAIEDGG</sequence>
<reference evidence="6 7" key="1">
    <citation type="journal article" date="2016" name="Nat. Commun.">
        <title>Thousands of microbial genomes shed light on interconnected biogeochemical processes in an aquifer system.</title>
        <authorList>
            <person name="Anantharaman K."/>
            <person name="Brown C.T."/>
            <person name="Hug L.A."/>
            <person name="Sharon I."/>
            <person name="Castelle C.J."/>
            <person name="Probst A.J."/>
            <person name="Thomas B.C."/>
            <person name="Singh A."/>
            <person name="Wilkins M.J."/>
            <person name="Karaoz U."/>
            <person name="Brodie E.L."/>
            <person name="Williams K.H."/>
            <person name="Hubbard S.S."/>
            <person name="Banfield J.F."/>
        </authorList>
    </citation>
    <scope>NUCLEOTIDE SEQUENCE [LARGE SCALE GENOMIC DNA]</scope>
</reference>
<dbReference type="Pfam" id="PF00331">
    <property type="entry name" value="Glyco_hydro_10"/>
    <property type="match status" value="1"/>
</dbReference>
<feature type="domain" description="GH10" evidence="5">
    <location>
        <begin position="72"/>
        <end position="164"/>
    </location>
</feature>
<evidence type="ECO:0000256" key="3">
    <source>
        <dbReference type="ARBA" id="ARBA00023326"/>
    </source>
</evidence>
<dbReference type="Proteomes" id="UP000178170">
    <property type="component" value="Unassembled WGS sequence"/>
</dbReference>
<organism evidence="6 7">
    <name type="scientific">Candidatus Wildermuthbacteria bacterium RIFCSPHIGHO2_01_FULL_48_27b</name>
    <dbReference type="NCBI Taxonomy" id="1802447"/>
    <lineage>
        <taxon>Bacteria</taxon>
        <taxon>Candidatus Wildermuthiibacteriota</taxon>
    </lineage>
</organism>
<keyword evidence="2" id="KW-0119">Carbohydrate metabolism</keyword>
<name>A0A1G2QX19_9BACT</name>
<dbReference type="InterPro" id="IPR001000">
    <property type="entry name" value="GH10_dom"/>
</dbReference>
<evidence type="ECO:0000313" key="7">
    <source>
        <dbReference type="Proteomes" id="UP000178170"/>
    </source>
</evidence>
<dbReference type="GO" id="GO:0004553">
    <property type="term" value="F:hydrolase activity, hydrolyzing O-glycosyl compounds"/>
    <property type="evidence" value="ECO:0007669"/>
    <property type="project" value="InterPro"/>
</dbReference>
<keyword evidence="4" id="KW-0472">Membrane</keyword>
<dbReference type="EMBL" id="MHTS01000004">
    <property type="protein sequence ID" value="OHA64987.1"/>
    <property type="molecule type" value="Genomic_DNA"/>
</dbReference>
<evidence type="ECO:0000256" key="1">
    <source>
        <dbReference type="ARBA" id="ARBA00022801"/>
    </source>
</evidence>
<gene>
    <name evidence="6" type="ORF">A2843_00615</name>
</gene>
<proteinExistence type="predicted"/>
<keyword evidence="1" id="KW-0378">Hydrolase</keyword>